<keyword evidence="7" id="KW-0677">Repeat</keyword>
<dbReference type="InterPro" id="IPR055401">
    <property type="entry name" value="CEMIP_beta-hel_dom"/>
</dbReference>
<feature type="compositionally biased region" description="Basic and acidic residues" evidence="12">
    <location>
        <begin position="3945"/>
        <end position="3954"/>
    </location>
</feature>
<dbReference type="GeneID" id="115467059"/>
<evidence type="ECO:0000256" key="14">
    <source>
        <dbReference type="SAM" id="SignalP"/>
    </source>
</evidence>
<evidence type="ECO:0000256" key="3">
    <source>
        <dbReference type="ARBA" id="ARBA00004316"/>
    </source>
</evidence>
<keyword evidence="8 13" id="KW-1133">Transmembrane helix</keyword>
<keyword evidence="17" id="KW-1185">Reference proteome</keyword>
<evidence type="ECO:0000313" key="18">
    <source>
        <dbReference type="RefSeq" id="XP_030054595.1"/>
    </source>
</evidence>
<feature type="transmembrane region" description="Helical" evidence="13">
    <location>
        <begin position="3842"/>
        <end position="3863"/>
    </location>
</feature>
<dbReference type="Proteomes" id="UP000515156">
    <property type="component" value="Chromosome 3"/>
</dbReference>
<dbReference type="InterPro" id="IPR052387">
    <property type="entry name" value="Fibrocystin"/>
</dbReference>
<keyword evidence="10" id="KW-0325">Glycoprotein</keyword>
<dbReference type="RefSeq" id="XP_030054595.1">
    <property type="nucleotide sequence ID" value="XM_030198735.1"/>
</dbReference>
<feature type="domain" description="G8" evidence="15">
    <location>
        <begin position="1932"/>
        <end position="2053"/>
    </location>
</feature>
<dbReference type="SUPFAM" id="SSF51126">
    <property type="entry name" value="Pectin lyase-like"/>
    <property type="match status" value="2"/>
</dbReference>
<evidence type="ECO:0000256" key="13">
    <source>
        <dbReference type="SAM" id="Phobius"/>
    </source>
</evidence>
<dbReference type="CTD" id="5314"/>
<evidence type="ECO:0000256" key="8">
    <source>
        <dbReference type="ARBA" id="ARBA00022989"/>
    </source>
</evidence>
<evidence type="ECO:0000256" key="10">
    <source>
        <dbReference type="ARBA" id="ARBA00023180"/>
    </source>
</evidence>
<keyword evidence="6 14" id="KW-0732">Signal</keyword>
<dbReference type="Pfam" id="PF01833">
    <property type="entry name" value="TIG"/>
    <property type="match status" value="7"/>
</dbReference>
<evidence type="ECO:0000259" key="15">
    <source>
        <dbReference type="PROSITE" id="PS51484"/>
    </source>
</evidence>
<name>A0A6P7XV95_9AMPH</name>
<dbReference type="SUPFAM" id="SSF56988">
    <property type="entry name" value="Anthrax protective antigen"/>
    <property type="match status" value="1"/>
</dbReference>
<dbReference type="Gene3D" id="2.60.40.10">
    <property type="entry name" value="Immunoglobulins"/>
    <property type="match status" value="6"/>
</dbReference>
<dbReference type="InterPro" id="IPR014756">
    <property type="entry name" value="Ig_E-set"/>
</dbReference>
<dbReference type="GO" id="GO:0042995">
    <property type="term" value="C:cell projection"/>
    <property type="evidence" value="ECO:0007669"/>
    <property type="project" value="UniProtKB-SubCell"/>
</dbReference>
<dbReference type="OrthoDB" id="120976at2759"/>
<proteinExistence type="predicted"/>
<dbReference type="GO" id="GO:0005886">
    <property type="term" value="C:plasma membrane"/>
    <property type="evidence" value="ECO:0007669"/>
    <property type="project" value="UniProtKB-SubCell"/>
</dbReference>
<evidence type="ECO:0000256" key="11">
    <source>
        <dbReference type="ARBA" id="ARBA00023273"/>
    </source>
</evidence>
<dbReference type="PROSITE" id="PS51820">
    <property type="entry name" value="PA14"/>
    <property type="match status" value="1"/>
</dbReference>
<evidence type="ECO:0000313" key="17">
    <source>
        <dbReference type="Proteomes" id="UP000515156"/>
    </source>
</evidence>
<feature type="domain" description="G8" evidence="15">
    <location>
        <begin position="2728"/>
        <end position="2854"/>
    </location>
</feature>
<dbReference type="PANTHER" id="PTHR46769:SF1">
    <property type="entry name" value="FIBROCYSTIN"/>
    <property type="match status" value="1"/>
</dbReference>
<evidence type="ECO:0000256" key="12">
    <source>
        <dbReference type="SAM" id="MobiDB-lite"/>
    </source>
</evidence>
<keyword evidence="9 13" id="KW-0472">Membrane</keyword>
<dbReference type="InterPro" id="IPR006626">
    <property type="entry name" value="PbH1"/>
</dbReference>
<gene>
    <name evidence="18" type="primary">PKHD1</name>
</gene>
<sequence length="4034" mass="446299">MIAVSIFAFLNTVALHVVASTVSLNIEPEVGSIAGGTWITLTFDGLSSQQSDLIYTTNGSVPEVYLEHPDVPKIPCDVQPVLSDLSVIKCKTRTSQQEGLYSLEVIVNGRTVNYTCNSNCMFKFSSDQTPVIYQVDPPSGVPGNVIQISGWIISGRYETYEFDVEYINGPAILEAEGDRWLTVCSFVNKKTKEIYPIQMDRGHGTLHCCVEGSYIGSQNVSLSIFNKGRSIVNKDAWLISAKQELFLYQTHPDIISVFPASGSLHGGTDLIIKGNFFLHPAKVTVAGVPCKIKCISPNKIECTTGSADSNRFTTIKPGNRGLLFDVWEGITSTNLTDATPGYRWMFVPNASSPLDFLPKEPQLFSARLRGFFVAPETNNYTFWIQGEAKACLYFSHSEDPGKKEKVACIPDYWENNWNDSWQQKSQKFELLSGKKHYLEALHHGMAPTTGMSIGVQIHNTWLNSDVVNTYHREKIKIEICALRLPEIQNVTLSGTGWVSFFWDNKSTSPITTNATADQIQKAIEEMLSVKCRTEPSSASVLFRMGFETGLDDSGMDGHLTSGTEPFCGRFSILRPKHLIKCSKSAIRRYELNTYSHVCFAYKGFLKDSMNISVSYTNIFQQTVKKTLTCLWSFNESNPGSWKFGCTDLWRDCAISSGLLRDLLTNSTVFMDQIDLFPQVTDSETLGWFYVDEVIVLSRNIAVSQIDPKPARPGGNIIETFSVTGLSRTFNLTFLVANCGVDLPLIAVRRVFSSEEPALDGNFTECVEYVYGSMNLTVQRLQEATPPLGGTFKIQMSNTVISGVPVKISSHHLKMLLQGNSDNFTAQYINASDFAVLIDLSTCYHNIYTLTWTSMTGDLPNMINVSAENLTGLNTSVKAHVVYDGGVFIGPIFGDMLATANQLTQVTVHVNDIPASCSGSCSFQYLQELTPVITDIQYSSDDGIIFVVYITGSGFTEDKDELQINIHQTSCNATHLNATSITCFMDAIPIGMYCVTLLIRPYGFALNKSGGDIYFIVKPRLLAIHPSTASEIGGIWITLRGTSLTGVELILFGSQPCLVNMRSSNSTAIKCKAPAWAGGNHTVDVAVRIGSHTAVLMESFKYNVSLNPIIVSLSRNITSIAGDQILHIGMQTFENYTDLNVEVKIQESLANVEDLTSDGIKVTLPPLPEGFYNISVTINGIRIHIYGPEQVIRYFTEIFHVEPCCGSFLGGTLLTISGIGFSKNTSLISVFLNTSSCAIINSTEEKIWCQTPPLLQLSSIISQNISVPVQVFISNSSDIHRHIMESSRRHFVFTYQAEFPPVVSNVTYEQMDTTLRFYLEGYNLTDLVVLLEESKCNIQPINSSETVELYECSLSLEGLEAGTYPIRIFQRQNEYVNITSAMESFNLVPRVFSVNSSQGSSCGDVWLTISGLTLRSSRNLVDVSVMDNYTCAVQSSDNNIIECILQADQFLDASDNISQILEVTVTINGITGVCLGNCTFQILKEWIPKVDQVTHEVNGNVTAIRIRGQQLTSATQELNILLDRSLICNVTSCNQTLIECNVSSIYPGRHSIALLKRRIGQVCLENSSIDFIITPEVNNFSPQTFSIHGGGLLTIEGEALIGKNTTSVLIGNNPCVITMFSPVKIQCIVPFGNETVDLVLEIDGTSYKEGEIHYSEEFTPVLLFALPSERLILTIMVSRITQVEDMSITVGESSCLNISGNATILQCWVPPLPVGEYQVKGCDFRRGWATSNVTYISHLTITSIYNNLGCLGKGDIYIRGTGFSPGNTSVTICGTPCGINDNLTTPSDLRCHVWTLNDSLAFLCSFTKEAEASCNARSNTAIQCDVVVRVGIHSETRLASYTYMCNELLCAALSENSFPAYITGLFFSPKVERDEVLIYNGSCNITMATEAEMECEAPNQPITAKITEIWKNWGQNIQDDLLLQFCALWSQNSSWLSGHPPQDGDNVTVERGQTLLLDSSTRILNFLHLKGGKLIFIEPGPICLHAHYILISEGGELQVGSPLQPFHGKVQIHLYGSSYSVPVYPYGVKFIAVRNATLSIHGWQPEVSFTHLESKACFNDTRLVLQKAVDWRQGDKIVISGTDSKGTMRNEDIVTIESVNGSEILIKPPLKSAYGIIEQWVDGQHHILRPIVALLSRDIVVQGNLTTERIFHSQVCAEAGFSDPSKCLYSKSERKLGSRDMGAVVIVQSFQSEPSLIHLEGVQFKYVGQSFQKSLSALNIAGNVHMNDSYIRGCSVWDSFSRGLSLSKIHDLQVENNVFYNIMGHGLLVGQWLEQGLRIRRNALIGLSGTNGLSNIEALFPVGIYIRAPTNVIEDNTVFGAGYGYFFHFAPGGPSQAPLQSFSKNSANFCMRYGLRVYPEYQPQRAGKAAIAIFQNFRAYGSQGGAQIDRSANLQLQNFQIYSCRNFGIGVTESLGNTSITNSLLIGRFANQSIRCMLAGLKTPKRLELSVSNTTFVNFDQSSCTAISTCSECYRGQGGFTVKTEQLKFLNSPFQTAFPFPHSAILEDLDGSLSGWEGSHLLAHMDTLPGSCWESTNFSGAFRGSVCRKDVVFHRMSIGLKKAPEIQYNLTVTNSNNKTTSANYVQDTLSNLYGWMFLLVDQETYTLSFDMPYVSRKLQYVATFDNFMAGNYLLLEHKNLSVLTFAMISCGGRQGDSLQFLPSPITNKSCDWFFDSEQRKLTYLVTGDGQIEVTFKTEERIPLPTPAPMLPPPVLLKWSHSEAWEGVEQGWGGYNHTVPFARDDIIILPNKTVVVDVFLPPLRGLYVLGVLEFPVNASNILSAACIVVAGGELKIGTFQYPLEKEQIIEIILRASEGVSCDRLDGVNAEPGTIGVYGQLQIHSAYPKKSWTHLRADIAPGNERIVLTDTVDWNPGGKIVISPSSYEAHQAELVTLKQLNGNDIRIQERLQYRHIGGFYSVEDRYIHMAAEVGLLTRNVQITADVACSGRILVGHLKNRSGTEYPGILQLSNVEIVNFGSLQFSAVEFNNAPPGSSITFSGIHHSCGGGIEVVATSGISLQDNVIFNTVGYGINLDGLNHTLMRNLIVLTKQPEALQTWVAGIKVTLTDGAFLFANAVAGSERIAIHVRGQDCFSMERLWADNVAHSSLHGVHLYHGERLQKCTKISGFLSFKNYDYGLMFHVANNILIYNLTLIDNVVGLLPVVYGLSGNQHHYEMHIELQNSIIIATSTSFDCIKDRIKPLSADSTSKYRAPLNPLKGRVGIIWPTFTSAPSQLPHSPWHKLLSYPSVLGIMKLQDVVFSSFVTSCHNDDNDVCIMSNPENTVMHPVIAEKTRMLNVKDQNKFYFHSQTSMRGFEEKECPEMECKSSRKALFKDLDGSTLGLSPPVSVFPKSEIEWTQPCFNIGVYWKESNCVYKPEFQGYFCQQMDHAAVIIENLDLENRSISPVMSMTESFLDVFSDMIIQDCSCHAKHASRFYSVLPASKVTKVCFTGPTPRTLRLRLIGSQNTTKILLAIFYDVSLSHHVFLKGNYIPPSPFSSESLLMMSAHGTNAFLLTGSLLYILLQEDDPIEIYTNISMHMAFTITGITGEASEKQLLIQLADIVHIHQSQIRILQNLPGSENTLKHISDYASMRNIHCPPILSFNNITSRTAVQEMFPWKTSYNVGQLQNSIFPAANVLIVEIIDTPLVGAPISGTGFAPLMSNERLNNLTNTIINAQQTGKLEKLLNLQIDSLLVLQPISFATPDIGNPSGAGVGGSLFVRPYKMHILIQPSDGEVEKALPVQPKIMFIDKWGQRVEKIGQPLRPWFVSVHLQGPSEAALKGDTNAEILGGWANFSNLAVSRSGSNWYLIFNVTSPPDAMFTAQSRPFNIFPFHIQENSSTIVVAVFGSVASVFTLGFGFYWCKTKNKNNMKIRTKSENIAVGLNKLHQKTCSPETRIKHSNSWSDSLGQHKGKRKNKSSPLKNDRGLWLRGKSCASESFQPKQPDAKDLDSCREPQSLSRHKHANKGEGNPLHKSMMNEKKMLKCQVICEGTGEVWNQAQKIPEVEPEIFFHALECGTLQKHLQLNGEEMSEC</sequence>
<evidence type="ECO:0000256" key="6">
    <source>
        <dbReference type="ARBA" id="ARBA00022729"/>
    </source>
</evidence>
<dbReference type="KEGG" id="muo:115467059"/>
<dbReference type="InterPro" id="IPR037524">
    <property type="entry name" value="PA14/GLEYA"/>
</dbReference>
<organism evidence="17 18">
    <name type="scientific">Microcaecilia unicolor</name>
    <dbReference type="NCBI Taxonomy" id="1415580"/>
    <lineage>
        <taxon>Eukaryota</taxon>
        <taxon>Metazoa</taxon>
        <taxon>Chordata</taxon>
        <taxon>Craniata</taxon>
        <taxon>Vertebrata</taxon>
        <taxon>Euteleostomi</taxon>
        <taxon>Amphibia</taxon>
        <taxon>Gymnophiona</taxon>
        <taxon>Siphonopidae</taxon>
        <taxon>Microcaecilia</taxon>
    </lineage>
</organism>
<dbReference type="InterPro" id="IPR012334">
    <property type="entry name" value="Pectin_lyas_fold"/>
</dbReference>
<dbReference type="InterPro" id="IPR013783">
    <property type="entry name" value="Ig-like_fold"/>
</dbReference>
<reference evidence="18" key="1">
    <citation type="submission" date="2025-08" db="UniProtKB">
        <authorList>
            <consortium name="RefSeq"/>
        </authorList>
    </citation>
    <scope>IDENTIFICATION</scope>
</reference>
<evidence type="ECO:0000259" key="16">
    <source>
        <dbReference type="PROSITE" id="PS51820"/>
    </source>
</evidence>
<keyword evidence="11" id="KW-0966">Cell projection</keyword>
<dbReference type="FunCoup" id="A0A6P7XV95">
    <property type="interactions" value="8"/>
</dbReference>
<feature type="chain" id="PRO_5028207755" evidence="14">
    <location>
        <begin position="20"/>
        <end position="4034"/>
    </location>
</feature>
<dbReference type="InterPro" id="IPR002909">
    <property type="entry name" value="IPT_dom"/>
</dbReference>
<dbReference type="SMART" id="SM01225">
    <property type="entry name" value="G8"/>
    <property type="match status" value="2"/>
</dbReference>
<dbReference type="Gene3D" id="2.160.20.10">
    <property type="entry name" value="Single-stranded right-handed beta-helix, Pectin lyase-like"/>
    <property type="match status" value="2"/>
</dbReference>
<evidence type="ECO:0000256" key="2">
    <source>
        <dbReference type="ARBA" id="ARBA00004236"/>
    </source>
</evidence>
<dbReference type="InterPro" id="IPR011050">
    <property type="entry name" value="Pectin_lyase_fold/virulence"/>
</dbReference>
<comment type="subcellular location">
    <subcellularLocation>
        <location evidence="2">Cell membrane</location>
    </subcellularLocation>
    <subcellularLocation>
        <location evidence="3">Cell projection</location>
    </subcellularLocation>
    <subcellularLocation>
        <location evidence="1">Membrane</location>
        <topology evidence="1">Single-pass membrane protein</topology>
    </subcellularLocation>
</comment>
<dbReference type="Pfam" id="PF24606">
    <property type="entry name" value="CEMIP_beta-hel"/>
    <property type="match status" value="1"/>
</dbReference>
<protein>
    <submittedName>
        <fullName evidence="18">Fibrocystin</fullName>
    </submittedName>
</protein>
<dbReference type="Pfam" id="PF10162">
    <property type="entry name" value="G8"/>
    <property type="match status" value="2"/>
</dbReference>
<keyword evidence="4" id="KW-1003">Cell membrane</keyword>
<feature type="domain" description="PA14" evidence="16">
    <location>
        <begin position="317"/>
        <end position="469"/>
    </location>
</feature>
<dbReference type="PROSITE" id="PS51484">
    <property type="entry name" value="G8"/>
    <property type="match status" value="2"/>
</dbReference>
<feature type="signal peptide" evidence="14">
    <location>
        <begin position="1"/>
        <end position="19"/>
    </location>
</feature>
<dbReference type="SMART" id="SM00429">
    <property type="entry name" value="IPT"/>
    <property type="match status" value="4"/>
</dbReference>
<dbReference type="InParanoid" id="A0A6P7XV95"/>
<evidence type="ECO:0000256" key="4">
    <source>
        <dbReference type="ARBA" id="ARBA00022475"/>
    </source>
</evidence>
<dbReference type="CDD" id="cd00603">
    <property type="entry name" value="IPT_PCSR"/>
    <property type="match status" value="7"/>
</dbReference>
<evidence type="ECO:0000256" key="9">
    <source>
        <dbReference type="ARBA" id="ARBA00023136"/>
    </source>
</evidence>
<dbReference type="SMART" id="SM00710">
    <property type="entry name" value="PbH1"/>
    <property type="match status" value="7"/>
</dbReference>
<dbReference type="PANTHER" id="PTHR46769">
    <property type="entry name" value="POLYCYSTIC KIDNEY AND HEPATIC DISEASE 1 (AUTOSOMAL RECESSIVE)-LIKE 1"/>
    <property type="match status" value="1"/>
</dbReference>
<accession>A0A6P7XV95</accession>
<keyword evidence="5 13" id="KW-0812">Transmembrane</keyword>
<evidence type="ECO:0000256" key="7">
    <source>
        <dbReference type="ARBA" id="ARBA00022737"/>
    </source>
</evidence>
<evidence type="ECO:0000256" key="5">
    <source>
        <dbReference type="ARBA" id="ARBA00022692"/>
    </source>
</evidence>
<evidence type="ECO:0000256" key="1">
    <source>
        <dbReference type="ARBA" id="ARBA00004167"/>
    </source>
</evidence>
<dbReference type="InterPro" id="IPR019316">
    <property type="entry name" value="G8_domain"/>
</dbReference>
<dbReference type="SUPFAM" id="SSF81296">
    <property type="entry name" value="E set domains"/>
    <property type="match status" value="6"/>
</dbReference>
<feature type="region of interest" description="Disordered" evidence="12">
    <location>
        <begin position="3892"/>
        <end position="3975"/>
    </location>
</feature>